<keyword evidence="3" id="KW-1185">Reference proteome</keyword>
<dbReference type="OrthoDB" id="4569688at2"/>
<dbReference type="HOGENOM" id="CLU_620997_0_0_11"/>
<reference evidence="2 3" key="1">
    <citation type="journal article" date="2010" name="Stand. Genomic Sci.">
        <title>Complete genome sequence of Conexibacter woesei type strain (ID131577).</title>
        <authorList>
            <person name="Pukall R."/>
            <person name="Lapidus A."/>
            <person name="Glavina Del Rio T."/>
            <person name="Copeland A."/>
            <person name="Tice H."/>
            <person name="Cheng J.-F."/>
            <person name="Lucas S."/>
            <person name="Chen F."/>
            <person name="Nolan M."/>
            <person name="Bruce D."/>
            <person name="Goodwin L."/>
            <person name="Pitluck S."/>
            <person name="Mavromatis K."/>
            <person name="Ivanova N."/>
            <person name="Ovchinnikova G."/>
            <person name="Pati A."/>
            <person name="Chen A."/>
            <person name="Palaniappan K."/>
            <person name="Land M."/>
            <person name="Hauser L."/>
            <person name="Chang Y.-J."/>
            <person name="Jeffries C.D."/>
            <person name="Chain P."/>
            <person name="Meincke L."/>
            <person name="Sims D."/>
            <person name="Brettin T."/>
            <person name="Detter J.C."/>
            <person name="Rohde M."/>
            <person name="Goeker M."/>
            <person name="Bristow J."/>
            <person name="Eisen J.A."/>
            <person name="Markowitz V."/>
            <person name="Kyrpides N.C."/>
            <person name="Klenk H.-P."/>
            <person name="Hugenholtz P."/>
        </authorList>
    </citation>
    <scope>NUCLEOTIDE SEQUENCE [LARGE SCALE GENOMIC DNA]</scope>
    <source>
        <strain evidence="3">DSM 14684 / CIP 108061 / JCM 11494 / NBRC 100937 / ID131577</strain>
    </source>
</reference>
<sequence length="433" mass="46999">MTQYGVSPDGFDIKGLDAILAESFERARAVFDSPDLTATSPLRKVLEVAAAEDAELWKRMESLYYANFASTATGASLDRLGEDLGVERDFEFATGEVRFRLGRGAPGRRYRVPEGTVVTTAGGTVAFHTLAPLELTADATDGVTEVRAFERGVAGNVVARAIVQVDPEYAAEELSLGPATLAVENQLGMTGGDLLQSDADYRPRLLGRPRNLWTLESVRREVLEVPGAIDALVADALGGVDVSQSYFDLFDFGQRQFSADRRLGEPYFFDVVVAHEFARPWRDLGAVRGVYERVQAAVDGVRPPGIYANVIQADHIEVGVRARVSVDPGQDVQALLAAIKQRLAHDVAALRLGGAFLFSQTMRAFVEQPGVVDVQNVHLRRCPAAYGRVSFGGVPFQSAIVEMSVGENVQMGRTEIAIFRLDSELIQIEVVPA</sequence>
<accession>D3FC74</accession>
<dbReference type="EMBL" id="CP001854">
    <property type="protein sequence ID" value="ADB53369.1"/>
    <property type="molecule type" value="Genomic_DNA"/>
</dbReference>
<feature type="domain" description="Baseplate protein J-like barrel" evidence="1">
    <location>
        <begin position="98"/>
        <end position="167"/>
    </location>
</feature>
<protein>
    <recommendedName>
        <fullName evidence="1">Baseplate protein J-like barrel domain-containing protein</fullName>
    </recommendedName>
</protein>
<name>D3FC74_CONWI</name>
<dbReference type="AlphaFoldDB" id="D3FC74"/>
<dbReference type="STRING" id="469383.Cwoe_4958"/>
<organism evidence="2 3">
    <name type="scientific">Conexibacter woesei (strain DSM 14684 / CCUG 47730 / CIP 108061 / JCM 11494 / NBRC 100937 / ID131577)</name>
    <dbReference type="NCBI Taxonomy" id="469383"/>
    <lineage>
        <taxon>Bacteria</taxon>
        <taxon>Bacillati</taxon>
        <taxon>Actinomycetota</taxon>
        <taxon>Thermoleophilia</taxon>
        <taxon>Solirubrobacterales</taxon>
        <taxon>Conexibacteraceae</taxon>
        <taxon>Conexibacter</taxon>
    </lineage>
</organism>
<dbReference type="KEGG" id="cwo:Cwoe_4958"/>
<evidence type="ECO:0000313" key="2">
    <source>
        <dbReference type="EMBL" id="ADB53369.1"/>
    </source>
</evidence>
<gene>
    <name evidence="2" type="ordered locus">Cwoe_4958</name>
</gene>
<evidence type="ECO:0000259" key="1">
    <source>
        <dbReference type="Pfam" id="PF04865"/>
    </source>
</evidence>
<evidence type="ECO:0000313" key="3">
    <source>
        <dbReference type="Proteomes" id="UP000008229"/>
    </source>
</evidence>
<dbReference type="RefSeq" id="WP_012936420.1">
    <property type="nucleotide sequence ID" value="NC_013739.1"/>
</dbReference>
<dbReference type="Pfam" id="PF04865">
    <property type="entry name" value="Baseplate_J"/>
    <property type="match status" value="1"/>
</dbReference>
<dbReference type="eggNOG" id="COG3299">
    <property type="taxonomic scope" value="Bacteria"/>
</dbReference>
<reference evidence="3" key="2">
    <citation type="submission" date="2010-01" db="EMBL/GenBank/DDBJ databases">
        <title>The complete genome of Conexibacter woesei DSM 14684.</title>
        <authorList>
            <consortium name="US DOE Joint Genome Institute (JGI-PGF)"/>
            <person name="Lucas S."/>
            <person name="Copeland A."/>
            <person name="Lapidus A."/>
            <person name="Glavina del Rio T."/>
            <person name="Dalin E."/>
            <person name="Tice H."/>
            <person name="Bruce D."/>
            <person name="Goodwin L."/>
            <person name="Pitluck S."/>
            <person name="Kyrpides N."/>
            <person name="Mavromatis K."/>
            <person name="Ivanova N."/>
            <person name="Mikhailova N."/>
            <person name="Chertkov O."/>
            <person name="Brettin T."/>
            <person name="Detter J.C."/>
            <person name="Han C."/>
            <person name="Larimer F."/>
            <person name="Land M."/>
            <person name="Hauser L."/>
            <person name="Markowitz V."/>
            <person name="Cheng J.-F."/>
            <person name="Hugenholtz P."/>
            <person name="Woyke T."/>
            <person name="Wu D."/>
            <person name="Pukall R."/>
            <person name="Steenblock K."/>
            <person name="Schneider S."/>
            <person name="Klenk H.-P."/>
            <person name="Eisen J.A."/>
        </authorList>
    </citation>
    <scope>NUCLEOTIDE SEQUENCE [LARGE SCALE GENOMIC DNA]</scope>
    <source>
        <strain evidence="3">DSM 14684 / CIP 108061 / JCM 11494 / NBRC 100937 / ID131577</strain>
    </source>
</reference>
<dbReference type="Proteomes" id="UP000008229">
    <property type="component" value="Chromosome"/>
</dbReference>
<proteinExistence type="predicted"/>
<dbReference type="InterPro" id="IPR006949">
    <property type="entry name" value="Barrel_Baseplate_J-like"/>
</dbReference>